<dbReference type="HOGENOM" id="CLU_060275_2_0_2"/>
<sequence length="270" mass="30748">MNLNEIRKEWIAHNTNPASEIELWDSQAEDPTYHQMPTFQDNKFLQLLEQEHMIDSTSDVLDIGCGAGVYSLALAQRVQSVTGVDFSPNMIQKAQEKLTEHQKTNVVFTCKDWNAVDLEQEGFKERFDLVFAHTSPAISDAATFEKMNASSKRFCAVSNPTKMIEPVMSEVHKIAGVKEDEASCGNTLIYQLDMLFQMGYLPKLAYENQIWKMDQSYEDACSYYLGRTTYAKPLTEDESNAVKEYLSSITKDGRITDQINATVTTLYWEK</sequence>
<reference evidence="3 4" key="1">
    <citation type="journal article" date="2009" name="Stand. Genomic Sci.">
        <title>Complete genome sequence of Methanocorpusculum labreanum type strain Z.</title>
        <authorList>
            <person name="Anderson I.J."/>
            <person name="Sieprawska-Lupa M."/>
            <person name="Goltsman E."/>
            <person name="Lapidus A."/>
            <person name="Copeland A."/>
            <person name="Glavina Del Rio T."/>
            <person name="Tice H."/>
            <person name="Dalin E."/>
            <person name="Barry K."/>
            <person name="Pitluck S."/>
            <person name="Hauser L."/>
            <person name="Land M."/>
            <person name="Lucas S."/>
            <person name="Richardson P."/>
            <person name="Whitman W.B."/>
            <person name="Kyrpides N.C."/>
        </authorList>
    </citation>
    <scope>NUCLEOTIDE SEQUENCE [LARGE SCALE GENOMIC DNA]</scope>
    <source>
        <strain evidence="4">ATCC 43576 / DSM 4855 / Z</strain>
    </source>
</reference>
<keyword evidence="1 3" id="KW-0808">Transferase</keyword>
<keyword evidence="3" id="KW-0489">Methyltransferase</keyword>
<dbReference type="STRING" id="410358.Mlab_1008"/>
<dbReference type="Proteomes" id="UP000000365">
    <property type="component" value="Chromosome"/>
</dbReference>
<proteinExistence type="predicted"/>
<dbReference type="RefSeq" id="WP_011833380.1">
    <property type="nucleotide sequence ID" value="NC_008942.1"/>
</dbReference>
<dbReference type="InterPro" id="IPR025714">
    <property type="entry name" value="Methyltranfer_dom"/>
</dbReference>
<evidence type="ECO:0000259" key="2">
    <source>
        <dbReference type="Pfam" id="PF13847"/>
    </source>
</evidence>
<dbReference type="Gene3D" id="3.40.50.150">
    <property type="entry name" value="Vaccinia Virus protein VP39"/>
    <property type="match status" value="1"/>
</dbReference>
<organism evidence="3 4">
    <name type="scientific">Methanocorpusculum labreanum (strain ATCC 43576 / DSM 4855 / Z)</name>
    <dbReference type="NCBI Taxonomy" id="410358"/>
    <lineage>
        <taxon>Archaea</taxon>
        <taxon>Methanobacteriati</taxon>
        <taxon>Methanobacteriota</taxon>
        <taxon>Stenosarchaea group</taxon>
        <taxon>Methanomicrobia</taxon>
        <taxon>Methanomicrobiales</taxon>
        <taxon>Methanocorpusculaceae</taxon>
        <taxon>Methanocorpusculum</taxon>
    </lineage>
</organism>
<dbReference type="InterPro" id="IPR029063">
    <property type="entry name" value="SAM-dependent_MTases_sf"/>
</dbReference>
<dbReference type="CDD" id="cd02440">
    <property type="entry name" value="AdoMet_MTases"/>
    <property type="match status" value="1"/>
</dbReference>
<keyword evidence="4" id="KW-1185">Reference proteome</keyword>
<evidence type="ECO:0000256" key="1">
    <source>
        <dbReference type="ARBA" id="ARBA00022679"/>
    </source>
</evidence>
<dbReference type="GO" id="GO:0008168">
    <property type="term" value="F:methyltransferase activity"/>
    <property type="evidence" value="ECO:0007669"/>
    <property type="project" value="UniProtKB-KW"/>
</dbReference>
<dbReference type="AlphaFoldDB" id="A2SS71"/>
<name>A2SS71_METLZ</name>
<dbReference type="KEGG" id="mla:Mlab_1008"/>
<evidence type="ECO:0000313" key="4">
    <source>
        <dbReference type="Proteomes" id="UP000000365"/>
    </source>
</evidence>
<feature type="domain" description="Methyltransferase" evidence="2">
    <location>
        <begin position="55"/>
        <end position="149"/>
    </location>
</feature>
<dbReference type="EMBL" id="CP000559">
    <property type="protein sequence ID" value="ABN07177.1"/>
    <property type="molecule type" value="Genomic_DNA"/>
</dbReference>
<dbReference type="eggNOG" id="arCOG01633">
    <property type="taxonomic scope" value="Archaea"/>
</dbReference>
<dbReference type="SUPFAM" id="SSF53335">
    <property type="entry name" value="S-adenosyl-L-methionine-dependent methyltransferases"/>
    <property type="match status" value="1"/>
</dbReference>
<protein>
    <submittedName>
        <fullName evidence="3">Methyltransferase type 11</fullName>
    </submittedName>
</protein>
<dbReference type="Pfam" id="PF13847">
    <property type="entry name" value="Methyltransf_31"/>
    <property type="match status" value="1"/>
</dbReference>
<evidence type="ECO:0000313" key="3">
    <source>
        <dbReference type="EMBL" id="ABN07177.1"/>
    </source>
</evidence>
<dbReference type="OrthoDB" id="57427at2157"/>
<accession>A2SS71</accession>
<dbReference type="PANTHER" id="PTHR43861:SF3">
    <property type="entry name" value="PUTATIVE (AFU_ORTHOLOGUE AFUA_2G14390)-RELATED"/>
    <property type="match status" value="1"/>
</dbReference>
<gene>
    <name evidence="3" type="ordered locus">Mlab_1008</name>
</gene>
<dbReference type="GeneID" id="4794900"/>
<dbReference type="PANTHER" id="PTHR43861">
    <property type="entry name" value="TRANS-ACONITATE 2-METHYLTRANSFERASE-RELATED"/>
    <property type="match status" value="1"/>
</dbReference>
<dbReference type="GO" id="GO:0032259">
    <property type="term" value="P:methylation"/>
    <property type="evidence" value="ECO:0007669"/>
    <property type="project" value="UniProtKB-KW"/>
</dbReference>